<feature type="region of interest" description="Disordered" evidence="1">
    <location>
        <begin position="74"/>
        <end position="98"/>
    </location>
</feature>
<dbReference type="EMBL" id="VOGX01000001">
    <property type="protein sequence ID" value="TWV28787.1"/>
    <property type="molecule type" value="Genomic_DNA"/>
</dbReference>
<dbReference type="Proteomes" id="UP000318052">
    <property type="component" value="Unassembled WGS sequence"/>
</dbReference>
<name>A0ABY3H5Z1_9ACTN</name>
<sequence>MTWSTLAATAVRTALGVLATLLATFSNYLTALSTARDAFTRAEPAPEHVGKGHMAISELSAYAAGCKRTCRRTELRGASARPTRSAPIEGMRKSLRRR</sequence>
<evidence type="ECO:0008006" key="4">
    <source>
        <dbReference type="Google" id="ProtNLM"/>
    </source>
</evidence>
<proteinExistence type="predicted"/>
<accession>A0ABY3H5Z1</accession>
<comment type="caution">
    <text evidence="2">The sequence shown here is derived from an EMBL/GenBank/DDBJ whole genome shotgun (WGS) entry which is preliminary data.</text>
</comment>
<reference evidence="3" key="1">
    <citation type="journal article" date="2019" name="Microbiol. Resour. Announc.">
        <title>Draft Genomic Sequences of Streptomyces misionensis and Streptomyces albidoflavus, bacteria applied for phytopathogen biocontrol.</title>
        <authorList>
            <person name="Pylro V."/>
            <person name="Dias A."/>
            <person name="Andreote F."/>
            <person name="Varani A."/>
            <person name="Andreote C."/>
            <person name="Bernardo E."/>
            <person name="Martins T."/>
        </authorList>
    </citation>
    <scope>NUCLEOTIDE SEQUENCE [LARGE SCALE GENOMIC DNA]</scope>
    <source>
        <strain evidence="3">77</strain>
    </source>
</reference>
<gene>
    <name evidence="2" type="ORF">FRZ02_00150</name>
</gene>
<protein>
    <recommendedName>
        <fullName evidence="4">Secreted protein</fullName>
    </recommendedName>
</protein>
<organism evidence="2 3">
    <name type="scientific">Streptomyces albidoflavus</name>
    <dbReference type="NCBI Taxonomy" id="1886"/>
    <lineage>
        <taxon>Bacteria</taxon>
        <taxon>Bacillati</taxon>
        <taxon>Actinomycetota</taxon>
        <taxon>Actinomycetes</taxon>
        <taxon>Kitasatosporales</taxon>
        <taxon>Streptomycetaceae</taxon>
        <taxon>Streptomyces</taxon>
        <taxon>Streptomyces albidoflavus group</taxon>
    </lineage>
</organism>
<evidence type="ECO:0000313" key="3">
    <source>
        <dbReference type="Proteomes" id="UP000318052"/>
    </source>
</evidence>
<keyword evidence="3" id="KW-1185">Reference proteome</keyword>
<evidence type="ECO:0000256" key="1">
    <source>
        <dbReference type="SAM" id="MobiDB-lite"/>
    </source>
</evidence>
<evidence type="ECO:0000313" key="2">
    <source>
        <dbReference type="EMBL" id="TWV28787.1"/>
    </source>
</evidence>